<dbReference type="EMBL" id="MF001355">
    <property type="protein sequence ID" value="ASZ76317.1"/>
    <property type="molecule type" value="Genomic_DNA"/>
</dbReference>
<accession>A0A249XWH8</accession>
<dbReference type="Pfam" id="PF13476">
    <property type="entry name" value="AAA_23"/>
    <property type="match status" value="1"/>
</dbReference>
<keyword evidence="4" id="KW-1185">Reference proteome</keyword>
<evidence type="ECO:0000313" key="4">
    <source>
        <dbReference type="Proteomes" id="UP000257595"/>
    </source>
</evidence>
<keyword evidence="3" id="KW-0540">Nuclease</keyword>
<organism evidence="3 4">
    <name type="scientific">Proteus phage PM2</name>
    <dbReference type="NCBI Taxonomy" id="2025809"/>
    <lineage>
        <taxon>Viruses</taxon>
        <taxon>Duplodnaviria</taxon>
        <taxon>Heunggongvirae</taxon>
        <taxon>Uroviricota</taxon>
        <taxon>Caudoviricetes</taxon>
        <taxon>Pantevenvirales</taxon>
        <taxon>Straboviridae</taxon>
        <taxon>Bragavirus</taxon>
        <taxon>Bragavirus pm2</taxon>
    </lineage>
</organism>
<dbReference type="Gene3D" id="3.40.50.300">
    <property type="entry name" value="P-loop containing nucleotide triphosphate hydrolases"/>
    <property type="match status" value="2"/>
</dbReference>
<evidence type="ECO:0000259" key="2">
    <source>
        <dbReference type="Pfam" id="PF13476"/>
    </source>
</evidence>
<dbReference type="GO" id="GO:0016887">
    <property type="term" value="F:ATP hydrolysis activity"/>
    <property type="evidence" value="ECO:0007669"/>
    <property type="project" value="InterPro"/>
</dbReference>
<evidence type="ECO:0000313" key="3">
    <source>
        <dbReference type="EMBL" id="ASZ76317.1"/>
    </source>
</evidence>
<dbReference type="PANTHER" id="PTHR32114">
    <property type="entry name" value="ABC TRANSPORTER ABCH.3"/>
    <property type="match status" value="1"/>
</dbReference>
<dbReference type="RefSeq" id="YP_010091925.1">
    <property type="nucleotide sequence ID" value="NC_055727.1"/>
</dbReference>
<dbReference type="Proteomes" id="UP000257595">
    <property type="component" value="Segment"/>
</dbReference>
<reference evidence="3 4" key="1">
    <citation type="submission" date="2017-04" db="EMBL/GenBank/DDBJ databases">
        <title>Complete Genome Sequence of Lytic Bacteriophage PM2 Infecting Proteus mirabilis Isolates.</title>
        <authorList>
            <person name="Kim D."/>
            <person name="Kim Y.J."/>
            <person name="Han B.K."/>
            <person name="Kim H."/>
        </authorList>
    </citation>
    <scope>NUCLEOTIDE SEQUENCE [LARGE SCALE GENOMIC DNA]</scope>
</reference>
<dbReference type="SUPFAM" id="SSF52540">
    <property type="entry name" value="P-loop containing nucleoside triphosphate hydrolases"/>
    <property type="match status" value="1"/>
</dbReference>
<dbReference type="GeneID" id="65109470"/>
<feature type="coiled-coil region" evidence="1">
    <location>
        <begin position="353"/>
        <end position="380"/>
    </location>
</feature>
<dbReference type="InterPro" id="IPR038729">
    <property type="entry name" value="Rad50/SbcC_AAA"/>
</dbReference>
<dbReference type="InterPro" id="IPR027417">
    <property type="entry name" value="P-loop_NTPase"/>
</dbReference>
<dbReference type="KEGG" id="vg:65109470"/>
<feature type="domain" description="Rad50/SbcC-type AAA" evidence="2">
    <location>
        <begin position="8"/>
        <end position="245"/>
    </location>
</feature>
<keyword evidence="3" id="KW-0255">Endonuclease</keyword>
<name>A0A249XWH8_9CAUD</name>
<keyword evidence="3" id="KW-0378">Hydrolase</keyword>
<dbReference type="GO" id="GO:0006302">
    <property type="term" value="P:double-strand break repair"/>
    <property type="evidence" value="ECO:0007669"/>
    <property type="project" value="InterPro"/>
</dbReference>
<evidence type="ECO:0000256" key="1">
    <source>
        <dbReference type="SAM" id="Coils"/>
    </source>
</evidence>
<dbReference type="PANTHER" id="PTHR32114:SF2">
    <property type="entry name" value="ABC TRANSPORTER ABCH.3"/>
    <property type="match status" value="1"/>
</dbReference>
<proteinExistence type="predicted"/>
<keyword evidence="1" id="KW-0175">Coiled coil</keyword>
<sequence length="561" mass="64039">MKEFKLIRVKYKNILSVGQAPIDIVLDQHHKTLITGKNGAGKSTMLEAICFALFGKPFRPIKKGMLINSFNKKDLIVELWFKYGSDEYFVKRGQKPNVFEIKVNDKPLDEDASVKDFQEKFELMIGMNMETFKNTIVLGTAGFVPFMQQKTPERRKLVEDLLNVNTLGIMDKLNKSYIREINQKLAIIDAKKDSLDAQLKAQKDFAESQEKLSSANIDRYQELKDKQLLDISESKAKISRLQEELKTIVLGDNPQSSMTKIVQAISKVKTEKENYSRVISLYDRGGSCPSCMQELQGTSKVPMIKESIAKCDKALIKLSDMSKDVEQKLNMFKRQEQKISEINMEIKTLTGLILKSTNNIDRLNEAIEQASKEKIDNSDKIEALLKDLDKIVKLKTDMVMEKYHRGILTEMLKDSGIKGAIISKYIPLFNKQLNKHLAKLGADYQVTLNEEFAETIKSRGRESFSYFSFSEGEKARIDSAILFTWHDIASMISGVNIKTLFLDEVFDGSMDSEASKGIMSILNSMEDHNVFIISHSDHNPQDYDRHIIMNKIGRFTIKEEQ</sequence>
<protein>
    <submittedName>
        <fullName evidence="3">Recombination-related endonuclease</fullName>
    </submittedName>
</protein>
<dbReference type="GO" id="GO:0004519">
    <property type="term" value="F:endonuclease activity"/>
    <property type="evidence" value="ECO:0007669"/>
    <property type="project" value="UniProtKB-KW"/>
</dbReference>